<keyword evidence="1" id="KW-0812">Transmembrane</keyword>
<dbReference type="EMBL" id="MU007048">
    <property type="protein sequence ID" value="KAF2429340.1"/>
    <property type="molecule type" value="Genomic_DNA"/>
</dbReference>
<organism evidence="2 3">
    <name type="scientific">Tothia fuscella</name>
    <dbReference type="NCBI Taxonomy" id="1048955"/>
    <lineage>
        <taxon>Eukaryota</taxon>
        <taxon>Fungi</taxon>
        <taxon>Dikarya</taxon>
        <taxon>Ascomycota</taxon>
        <taxon>Pezizomycotina</taxon>
        <taxon>Dothideomycetes</taxon>
        <taxon>Pleosporomycetidae</taxon>
        <taxon>Venturiales</taxon>
        <taxon>Cylindrosympodiaceae</taxon>
        <taxon>Tothia</taxon>
    </lineage>
</organism>
<evidence type="ECO:0000256" key="1">
    <source>
        <dbReference type="SAM" id="Phobius"/>
    </source>
</evidence>
<keyword evidence="3" id="KW-1185">Reference proteome</keyword>
<keyword evidence="1" id="KW-0472">Membrane</keyword>
<sequence length="97" mass="11145">MAGVNCSRQERSFTNNSWPNIHIFYALLTPFSKIAAIFLLLIWCSKTSFPLVSSILGFSSHQPPKRYRCESSTRFLESYLATPRSNERLTVHVYPCI</sequence>
<accession>A0A9P4NNW8</accession>
<evidence type="ECO:0000313" key="2">
    <source>
        <dbReference type="EMBL" id="KAF2429340.1"/>
    </source>
</evidence>
<reference evidence="2" key="1">
    <citation type="journal article" date="2020" name="Stud. Mycol.">
        <title>101 Dothideomycetes genomes: a test case for predicting lifestyles and emergence of pathogens.</title>
        <authorList>
            <person name="Haridas S."/>
            <person name="Albert R."/>
            <person name="Binder M."/>
            <person name="Bloem J."/>
            <person name="Labutti K."/>
            <person name="Salamov A."/>
            <person name="Andreopoulos B."/>
            <person name="Baker S."/>
            <person name="Barry K."/>
            <person name="Bills G."/>
            <person name="Bluhm B."/>
            <person name="Cannon C."/>
            <person name="Castanera R."/>
            <person name="Culley D."/>
            <person name="Daum C."/>
            <person name="Ezra D."/>
            <person name="Gonzalez J."/>
            <person name="Henrissat B."/>
            <person name="Kuo A."/>
            <person name="Liang C."/>
            <person name="Lipzen A."/>
            <person name="Lutzoni F."/>
            <person name="Magnuson J."/>
            <person name="Mondo S."/>
            <person name="Nolan M."/>
            <person name="Ohm R."/>
            <person name="Pangilinan J."/>
            <person name="Park H.-J."/>
            <person name="Ramirez L."/>
            <person name="Alfaro M."/>
            <person name="Sun H."/>
            <person name="Tritt A."/>
            <person name="Yoshinaga Y."/>
            <person name="Zwiers L.-H."/>
            <person name="Turgeon B."/>
            <person name="Goodwin S."/>
            <person name="Spatafora J."/>
            <person name="Crous P."/>
            <person name="Grigoriev I."/>
        </authorList>
    </citation>
    <scope>NUCLEOTIDE SEQUENCE</scope>
    <source>
        <strain evidence="2">CBS 130266</strain>
    </source>
</reference>
<proteinExistence type="predicted"/>
<evidence type="ECO:0000313" key="3">
    <source>
        <dbReference type="Proteomes" id="UP000800235"/>
    </source>
</evidence>
<dbReference type="AlphaFoldDB" id="A0A9P4NNW8"/>
<keyword evidence="1" id="KW-1133">Transmembrane helix</keyword>
<comment type="caution">
    <text evidence="2">The sequence shown here is derived from an EMBL/GenBank/DDBJ whole genome shotgun (WGS) entry which is preliminary data.</text>
</comment>
<dbReference type="Proteomes" id="UP000800235">
    <property type="component" value="Unassembled WGS sequence"/>
</dbReference>
<protein>
    <submittedName>
        <fullName evidence="2">Uncharacterized protein</fullName>
    </submittedName>
</protein>
<name>A0A9P4NNW8_9PEZI</name>
<gene>
    <name evidence="2" type="ORF">EJ08DRAFT_299572</name>
</gene>
<feature type="transmembrane region" description="Helical" evidence="1">
    <location>
        <begin position="23"/>
        <end position="44"/>
    </location>
</feature>